<protein>
    <submittedName>
        <fullName evidence="2">Uncharacterized protein</fullName>
    </submittedName>
</protein>
<keyword evidence="1" id="KW-0472">Membrane</keyword>
<dbReference type="InterPro" id="IPR040350">
    <property type="entry name" value="TMEM272"/>
</dbReference>
<feature type="transmembrane region" description="Helical" evidence="1">
    <location>
        <begin position="54"/>
        <end position="75"/>
    </location>
</feature>
<evidence type="ECO:0000313" key="2">
    <source>
        <dbReference type="EMBL" id="TNN58882.1"/>
    </source>
</evidence>
<dbReference type="PANTHER" id="PTHR33444:SF2">
    <property type="entry name" value="MARVEL DOMAIN-CONTAINING PROTEIN"/>
    <property type="match status" value="1"/>
</dbReference>
<organism evidence="2 3">
    <name type="scientific">Liparis tanakae</name>
    <name type="common">Tanaka's snailfish</name>
    <dbReference type="NCBI Taxonomy" id="230148"/>
    <lineage>
        <taxon>Eukaryota</taxon>
        <taxon>Metazoa</taxon>
        <taxon>Chordata</taxon>
        <taxon>Craniata</taxon>
        <taxon>Vertebrata</taxon>
        <taxon>Euteleostomi</taxon>
        <taxon>Actinopterygii</taxon>
        <taxon>Neopterygii</taxon>
        <taxon>Teleostei</taxon>
        <taxon>Neoteleostei</taxon>
        <taxon>Acanthomorphata</taxon>
        <taxon>Eupercaria</taxon>
        <taxon>Perciformes</taxon>
        <taxon>Cottioidei</taxon>
        <taxon>Cottales</taxon>
        <taxon>Liparidae</taxon>
        <taxon>Liparis</taxon>
    </lineage>
</organism>
<evidence type="ECO:0000256" key="1">
    <source>
        <dbReference type="SAM" id="Phobius"/>
    </source>
</evidence>
<reference evidence="2 3" key="1">
    <citation type="submission" date="2019-03" db="EMBL/GenBank/DDBJ databases">
        <title>First draft genome of Liparis tanakae, snailfish: a comprehensive survey of snailfish specific genes.</title>
        <authorList>
            <person name="Kim W."/>
            <person name="Song I."/>
            <person name="Jeong J.-H."/>
            <person name="Kim D."/>
            <person name="Kim S."/>
            <person name="Ryu S."/>
            <person name="Song J.Y."/>
            <person name="Lee S.K."/>
        </authorList>
    </citation>
    <scope>NUCLEOTIDE SEQUENCE [LARGE SCALE GENOMIC DNA]</scope>
    <source>
        <tissue evidence="2">Muscle</tissue>
    </source>
</reference>
<keyword evidence="3" id="KW-1185">Reference proteome</keyword>
<dbReference type="OrthoDB" id="6157510at2759"/>
<keyword evidence="1" id="KW-1133">Transmembrane helix</keyword>
<dbReference type="EMBL" id="SRLO01000368">
    <property type="protein sequence ID" value="TNN58882.1"/>
    <property type="molecule type" value="Genomic_DNA"/>
</dbReference>
<keyword evidence="1" id="KW-0812">Transmembrane</keyword>
<dbReference type="Proteomes" id="UP000314294">
    <property type="component" value="Unassembled WGS sequence"/>
</dbReference>
<comment type="caution">
    <text evidence="2">The sequence shown here is derived from an EMBL/GenBank/DDBJ whole genome shotgun (WGS) entry which is preliminary data.</text>
</comment>
<accession>A0A4Z2H1Y3</accession>
<evidence type="ECO:0000313" key="3">
    <source>
        <dbReference type="Proteomes" id="UP000314294"/>
    </source>
</evidence>
<dbReference type="PANTHER" id="PTHR33444">
    <property type="entry name" value="SI:DKEY-19B23.12-RELATED"/>
    <property type="match status" value="1"/>
</dbReference>
<feature type="transmembrane region" description="Helical" evidence="1">
    <location>
        <begin position="20"/>
        <end position="42"/>
    </location>
</feature>
<sequence>MSNIALIRRIRSQPPPSTPILACSKVFFSIIPIAQIAMGAVYLDDCPREHFIPIYLIVAGVFGLVLSGLSCLPCAQTPEDGTANPLHPICAAWNSLTVDPYCNRNLYMFAFWTTTVVYILLALFLVGGCCACVCSFLCGRADPDDDV</sequence>
<dbReference type="AlphaFoldDB" id="A0A4Z2H1Y3"/>
<gene>
    <name evidence="2" type="ORF">EYF80_030892</name>
</gene>
<name>A0A4Z2H1Y3_9TELE</name>
<proteinExistence type="predicted"/>